<name>A0A1J5R5S9_9ZZZZ</name>
<proteinExistence type="predicted"/>
<accession>A0A1J5R5S9</accession>
<dbReference type="InterPro" id="IPR054495">
    <property type="entry name" value="DUF488-N3a"/>
</dbReference>
<organism evidence="2">
    <name type="scientific">mine drainage metagenome</name>
    <dbReference type="NCBI Taxonomy" id="410659"/>
    <lineage>
        <taxon>unclassified sequences</taxon>
        <taxon>metagenomes</taxon>
        <taxon>ecological metagenomes</taxon>
    </lineage>
</organism>
<evidence type="ECO:0000313" key="2">
    <source>
        <dbReference type="EMBL" id="OIQ90786.1"/>
    </source>
</evidence>
<gene>
    <name evidence="2" type="ORF">GALL_273270</name>
</gene>
<protein>
    <recommendedName>
        <fullName evidence="1">DUF488 domain-containing protein</fullName>
    </recommendedName>
</protein>
<sequence length="134" mass="14663">MAIRIVRLGSARSAGEGTRIGTVRRPPRGVPKSEFAAQDWYDVWFPNLAPSAETVKLAQQAATPAQWAAFIKRYRTEMATPEASHTLELLAALSHQSNFSLGCYCENEAHCHRSALRALLAEKGAEIVGEGKLK</sequence>
<evidence type="ECO:0000259" key="1">
    <source>
        <dbReference type="Pfam" id="PF22751"/>
    </source>
</evidence>
<dbReference type="AlphaFoldDB" id="A0A1J5R5S9"/>
<comment type="caution">
    <text evidence="2">The sequence shown here is derived from an EMBL/GenBank/DDBJ whole genome shotgun (WGS) entry which is preliminary data.</text>
</comment>
<feature type="domain" description="DUF488" evidence="1">
    <location>
        <begin position="3"/>
        <end position="124"/>
    </location>
</feature>
<reference evidence="2" key="1">
    <citation type="submission" date="2016-10" db="EMBL/GenBank/DDBJ databases">
        <title>Sequence of Gallionella enrichment culture.</title>
        <authorList>
            <person name="Poehlein A."/>
            <person name="Muehling M."/>
            <person name="Daniel R."/>
        </authorList>
    </citation>
    <scope>NUCLEOTIDE SEQUENCE</scope>
</reference>
<dbReference type="Pfam" id="PF22751">
    <property type="entry name" value="DUF488-N3a"/>
    <property type="match status" value="1"/>
</dbReference>
<dbReference type="EMBL" id="MLJW01000280">
    <property type="protein sequence ID" value="OIQ90786.1"/>
    <property type="molecule type" value="Genomic_DNA"/>
</dbReference>